<feature type="domain" description="PAC" evidence="2">
    <location>
        <begin position="418"/>
        <end position="470"/>
    </location>
</feature>
<dbReference type="RefSeq" id="WP_168059019.1">
    <property type="nucleotide sequence ID" value="NZ_VTOW01000001.1"/>
</dbReference>
<dbReference type="Pfam" id="PF00989">
    <property type="entry name" value="PAS"/>
    <property type="match status" value="1"/>
</dbReference>
<dbReference type="InterPro" id="IPR052163">
    <property type="entry name" value="DGC-Regulatory_Protein"/>
</dbReference>
<dbReference type="Proteomes" id="UP000534783">
    <property type="component" value="Unassembled WGS sequence"/>
</dbReference>
<proteinExistence type="predicted"/>
<evidence type="ECO:0000313" key="4">
    <source>
        <dbReference type="EMBL" id="NKE70785.1"/>
    </source>
</evidence>
<sequence length="980" mass="108937">MKGPRSEEGAGLNARHGPAIVNILSEETFDDLTRLAAQLCSAPIAFIHVIENNQHYIKSGIGLEPQANPPDLPFFSHAILQSDVFIVSDVSIDPRFSTDPRVLSGPLRFYAGVPLMTDRGEVVGTLCVMGPSPKVLHPDQIESLRTAARQVTCRFNLRIQLAELKQNTQEGKLFRERLAAEHAITHVLAQSKTLSDAVPKILRIVCESLGWTIGIFWRVSDQVSALTCVETWQAPSANRSDFEALSREMIFEPNEGLPGQVWSHGAPAWIIDAAEEPLLARASLAAKEGLHGAFAFPVRGQNKILGVMEFFCSGKRKPDDSLLEMMSNVGSQIGQFMARKQAEETLVQWAAIVESSEDAIIGKTLDGIITSWNSGAEKIFGYSSEEVLGQPISILFPPERLNEFQEIQDRIAQGESVTHYETIRVRKDGKRIDVSMTISPIRDNAGKVVGVSSIKRDITGRKEMEKALRESEARKGAILESSLDCIITIDHEGKIVEFNPAAENTFGYRRADVIGKEMAELIIPPSLRERHRTGLAHYLAAKEKKVLYRRIEMTAMRADGSEFPVELTITRIHLDGPPLFTGYIRDISERKRTEEERDRFLIQERVARAQAEEARRHMAFLAEASTLLSSSLDYEATLSSVARLAVPYLADGCVVDILEEDQTVRRLAVAATDPSKEKIGKELIHRYPPDPGGKHPLQRVLRTGKPIFLPEITDAMLASVAQNEAHLKIGRSLGLTSAIIVPLLARERTLGAISFVLTDSGRRYCPADLALAEDLARRVGMAVDNARLYRAAQEEIKERKRMEDHLQFLASHDALTHLPNRVVFTDRLNQAVERARRYPKLIAVFFLDLDGFKEINDSFGHAIGDRLLKEMAERLTHSTRRSDTVARLGGDEFTLIIPDLSEAQNVTIIAQNIVNALAEPFSLEGYLFSVTASIGISLYPRDGTDAETLLQKADQAMYRAKKQGGNLFRFYSPPHVSDKN</sequence>
<dbReference type="GO" id="GO:0006355">
    <property type="term" value="P:regulation of DNA-templated transcription"/>
    <property type="evidence" value="ECO:0007669"/>
    <property type="project" value="InterPro"/>
</dbReference>
<dbReference type="Pfam" id="PF01590">
    <property type="entry name" value="GAF"/>
    <property type="match status" value="1"/>
</dbReference>
<dbReference type="CDD" id="cd01949">
    <property type="entry name" value="GGDEF"/>
    <property type="match status" value="1"/>
</dbReference>
<dbReference type="InterPro" id="IPR043128">
    <property type="entry name" value="Rev_trsase/Diguanyl_cyclase"/>
</dbReference>
<gene>
    <name evidence="4" type="ORF">MNODULE_08545</name>
</gene>
<dbReference type="Gene3D" id="3.30.450.40">
    <property type="match status" value="3"/>
</dbReference>
<dbReference type="InterPro" id="IPR035965">
    <property type="entry name" value="PAS-like_dom_sf"/>
</dbReference>
<dbReference type="SMART" id="SM00091">
    <property type="entry name" value="PAS"/>
    <property type="match status" value="2"/>
</dbReference>
<dbReference type="InterPro" id="IPR001610">
    <property type="entry name" value="PAC"/>
</dbReference>
<evidence type="ECO:0000313" key="5">
    <source>
        <dbReference type="Proteomes" id="UP000534783"/>
    </source>
</evidence>
<dbReference type="SUPFAM" id="SSF55785">
    <property type="entry name" value="PYP-like sensor domain (PAS domain)"/>
    <property type="match status" value="2"/>
</dbReference>
<dbReference type="InterPro" id="IPR000160">
    <property type="entry name" value="GGDEF_dom"/>
</dbReference>
<dbReference type="PROSITE" id="PS50113">
    <property type="entry name" value="PAC"/>
    <property type="match status" value="2"/>
</dbReference>
<organism evidence="4 5">
    <name type="scientific">Candidatus Manganitrophus noduliformans</name>
    <dbReference type="NCBI Taxonomy" id="2606439"/>
    <lineage>
        <taxon>Bacteria</taxon>
        <taxon>Pseudomonadati</taxon>
        <taxon>Nitrospirota</taxon>
        <taxon>Nitrospiria</taxon>
        <taxon>Candidatus Troglogloeales</taxon>
        <taxon>Candidatus Manganitrophaceae</taxon>
        <taxon>Candidatus Manganitrophus</taxon>
    </lineage>
</organism>
<dbReference type="CDD" id="cd00130">
    <property type="entry name" value="PAS"/>
    <property type="match status" value="2"/>
</dbReference>
<feature type="domain" description="GGDEF" evidence="3">
    <location>
        <begin position="840"/>
        <end position="973"/>
    </location>
</feature>
<dbReference type="SUPFAM" id="SSF55073">
    <property type="entry name" value="Nucleotide cyclase"/>
    <property type="match status" value="1"/>
</dbReference>
<dbReference type="Gene3D" id="3.30.450.20">
    <property type="entry name" value="PAS domain"/>
    <property type="match status" value="2"/>
</dbReference>
<feature type="domain" description="PAC" evidence="2">
    <location>
        <begin position="549"/>
        <end position="599"/>
    </location>
</feature>
<dbReference type="PROSITE" id="PS50887">
    <property type="entry name" value="GGDEF"/>
    <property type="match status" value="1"/>
</dbReference>
<dbReference type="Pfam" id="PF13185">
    <property type="entry name" value="GAF_2"/>
    <property type="match status" value="2"/>
</dbReference>
<feature type="domain" description="PAS" evidence="1">
    <location>
        <begin position="345"/>
        <end position="415"/>
    </location>
</feature>
<dbReference type="InterPro" id="IPR000014">
    <property type="entry name" value="PAS"/>
</dbReference>
<dbReference type="InterPro" id="IPR013767">
    <property type="entry name" value="PAS_fold"/>
</dbReference>
<dbReference type="Pfam" id="PF00990">
    <property type="entry name" value="GGDEF"/>
    <property type="match status" value="1"/>
</dbReference>
<dbReference type="EMBL" id="VTOW01000001">
    <property type="protein sequence ID" value="NKE70785.1"/>
    <property type="molecule type" value="Genomic_DNA"/>
</dbReference>
<dbReference type="AlphaFoldDB" id="A0A7X6DP79"/>
<evidence type="ECO:0000259" key="3">
    <source>
        <dbReference type="PROSITE" id="PS50887"/>
    </source>
</evidence>
<dbReference type="GO" id="GO:0003824">
    <property type="term" value="F:catalytic activity"/>
    <property type="evidence" value="ECO:0007669"/>
    <property type="project" value="UniProtKB-ARBA"/>
</dbReference>
<dbReference type="SUPFAM" id="SSF55781">
    <property type="entry name" value="GAF domain-like"/>
    <property type="match status" value="3"/>
</dbReference>
<comment type="caution">
    <text evidence="4">The sequence shown here is derived from an EMBL/GenBank/DDBJ whole genome shotgun (WGS) entry which is preliminary data.</text>
</comment>
<dbReference type="SMART" id="SM00065">
    <property type="entry name" value="GAF"/>
    <property type="match status" value="3"/>
</dbReference>
<accession>A0A7X6DP79</accession>
<name>A0A7X6DP79_9BACT</name>
<dbReference type="FunFam" id="3.30.450.40:FF:000035">
    <property type="entry name" value="PAS sensor protein"/>
    <property type="match status" value="1"/>
</dbReference>
<dbReference type="Gene3D" id="3.30.70.270">
    <property type="match status" value="1"/>
</dbReference>
<dbReference type="PANTHER" id="PTHR46663">
    <property type="entry name" value="DIGUANYLATE CYCLASE DGCT-RELATED"/>
    <property type="match status" value="1"/>
</dbReference>
<feature type="domain" description="PAS" evidence="1">
    <location>
        <begin position="471"/>
        <end position="542"/>
    </location>
</feature>
<keyword evidence="5" id="KW-1185">Reference proteome</keyword>
<dbReference type="Pfam" id="PF13426">
    <property type="entry name" value="PAS_9"/>
    <property type="match status" value="1"/>
</dbReference>
<dbReference type="InterPro" id="IPR003018">
    <property type="entry name" value="GAF"/>
</dbReference>
<dbReference type="InterPro" id="IPR000700">
    <property type="entry name" value="PAS-assoc_C"/>
</dbReference>
<dbReference type="PROSITE" id="PS50112">
    <property type="entry name" value="PAS"/>
    <property type="match status" value="2"/>
</dbReference>
<dbReference type="NCBIfam" id="TIGR00229">
    <property type="entry name" value="sensory_box"/>
    <property type="match status" value="2"/>
</dbReference>
<evidence type="ECO:0000259" key="1">
    <source>
        <dbReference type="PROSITE" id="PS50112"/>
    </source>
</evidence>
<dbReference type="SMART" id="SM00086">
    <property type="entry name" value="PAC"/>
    <property type="match status" value="2"/>
</dbReference>
<dbReference type="FunFam" id="3.30.70.270:FF:000001">
    <property type="entry name" value="Diguanylate cyclase domain protein"/>
    <property type="match status" value="1"/>
</dbReference>
<dbReference type="InterPro" id="IPR029016">
    <property type="entry name" value="GAF-like_dom_sf"/>
</dbReference>
<dbReference type="InterPro" id="IPR029787">
    <property type="entry name" value="Nucleotide_cyclase"/>
</dbReference>
<reference evidence="4 5" key="1">
    <citation type="journal article" date="2020" name="Nature">
        <title>Bacterial chemolithoautotrophy via manganese oxidation.</title>
        <authorList>
            <person name="Yu H."/>
            <person name="Leadbetter J.R."/>
        </authorList>
    </citation>
    <scope>NUCLEOTIDE SEQUENCE [LARGE SCALE GENOMIC DNA]</scope>
    <source>
        <strain evidence="4 5">Mn-1</strain>
    </source>
</reference>
<protein>
    <submittedName>
        <fullName evidence="4">PAS domain S-box protein</fullName>
    </submittedName>
</protein>
<dbReference type="SMART" id="SM00267">
    <property type="entry name" value="GGDEF"/>
    <property type="match status" value="1"/>
</dbReference>
<evidence type="ECO:0000259" key="2">
    <source>
        <dbReference type="PROSITE" id="PS50113"/>
    </source>
</evidence>
<dbReference type="PANTHER" id="PTHR46663:SF3">
    <property type="entry name" value="SLL0267 PROTEIN"/>
    <property type="match status" value="1"/>
</dbReference>
<dbReference type="NCBIfam" id="TIGR00254">
    <property type="entry name" value="GGDEF"/>
    <property type="match status" value="1"/>
</dbReference>